<dbReference type="Pfam" id="PF00582">
    <property type="entry name" value="Usp"/>
    <property type="match status" value="2"/>
</dbReference>
<feature type="domain" description="UspA" evidence="2">
    <location>
        <begin position="8"/>
        <end position="161"/>
    </location>
</feature>
<evidence type="ECO:0000259" key="2">
    <source>
        <dbReference type="Pfam" id="PF00582"/>
    </source>
</evidence>
<comment type="caution">
    <text evidence="3">The sequence shown here is derived from an EMBL/GenBank/DDBJ whole genome shotgun (WGS) entry which is preliminary data.</text>
</comment>
<protein>
    <submittedName>
        <fullName evidence="3">Universal stress protein</fullName>
    </submittedName>
</protein>
<dbReference type="Gene3D" id="3.40.50.12370">
    <property type="match status" value="1"/>
</dbReference>
<sequence>MTTTRSLVLACVDGSPISDAVADYTAWIARRVAAPVRLLHNLEHRVASTFDLSGNLGPGERSELLEELTELESRRSKILRDQGKLILDAAESRVRAAQVDDIVALQRHGSLVDSLIEMEEEIRVLVLGIRGESHSEQTDQAIGEQLEPVIRALHRPILVVKRPLEAPPQRLMIAYDGSKAARIGLDMMTMSPLYAGLDCHLVQVGKNSAADQAVLAEGEAVLRDAGLSVVSANLTGDTETALLDYQRSHAIDLIVMGAFGHSRLRELLFGSVTLRMLAQSQTPLLLLR</sequence>
<proteinExistence type="inferred from homology"/>
<dbReference type="Proteomes" id="UP000298050">
    <property type="component" value="Unassembled WGS sequence"/>
</dbReference>
<dbReference type="RefSeq" id="WP_135440701.1">
    <property type="nucleotide sequence ID" value="NZ_SRLE01000001.1"/>
</dbReference>
<reference evidence="3 4" key="1">
    <citation type="submission" date="2019-04" db="EMBL/GenBank/DDBJ databases">
        <title>Taxonomy of novel Haliea sp. from mangrove soil of West Coast of India.</title>
        <authorList>
            <person name="Verma A."/>
            <person name="Kumar P."/>
            <person name="Krishnamurthi S."/>
        </authorList>
    </citation>
    <scope>NUCLEOTIDE SEQUENCE [LARGE SCALE GENOMIC DNA]</scope>
    <source>
        <strain evidence="3 4">SAOS-164</strain>
    </source>
</reference>
<name>A0A4Z0M9G0_9GAMM</name>
<evidence type="ECO:0000313" key="4">
    <source>
        <dbReference type="Proteomes" id="UP000298050"/>
    </source>
</evidence>
<dbReference type="PANTHER" id="PTHR46268">
    <property type="entry name" value="STRESS RESPONSE PROTEIN NHAX"/>
    <property type="match status" value="1"/>
</dbReference>
<dbReference type="PANTHER" id="PTHR46268:SF15">
    <property type="entry name" value="UNIVERSAL STRESS PROTEIN HP_0031"/>
    <property type="match status" value="1"/>
</dbReference>
<dbReference type="OrthoDB" id="9804721at2"/>
<dbReference type="SUPFAM" id="SSF52402">
    <property type="entry name" value="Adenine nucleotide alpha hydrolases-like"/>
    <property type="match status" value="2"/>
</dbReference>
<dbReference type="AlphaFoldDB" id="A0A4Z0M9G0"/>
<comment type="similarity">
    <text evidence="1">Belongs to the universal stress protein A family.</text>
</comment>
<organism evidence="3 4">
    <name type="scientific">Mangrovimicrobium sediminis</name>
    <dbReference type="NCBI Taxonomy" id="2562682"/>
    <lineage>
        <taxon>Bacteria</taxon>
        <taxon>Pseudomonadati</taxon>
        <taxon>Pseudomonadota</taxon>
        <taxon>Gammaproteobacteria</taxon>
        <taxon>Cellvibrionales</taxon>
        <taxon>Halieaceae</taxon>
        <taxon>Mangrovimicrobium</taxon>
    </lineage>
</organism>
<evidence type="ECO:0000313" key="3">
    <source>
        <dbReference type="EMBL" id="TGD76124.1"/>
    </source>
</evidence>
<keyword evidence="4" id="KW-1185">Reference proteome</keyword>
<gene>
    <name evidence="3" type="ORF">E4634_00825</name>
</gene>
<dbReference type="InterPro" id="IPR006015">
    <property type="entry name" value="Universal_stress_UspA"/>
</dbReference>
<dbReference type="InterPro" id="IPR006016">
    <property type="entry name" value="UspA"/>
</dbReference>
<dbReference type="PRINTS" id="PR01438">
    <property type="entry name" value="UNVRSLSTRESS"/>
</dbReference>
<feature type="domain" description="UspA" evidence="2">
    <location>
        <begin position="210"/>
        <end position="288"/>
    </location>
</feature>
<evidence type="ECO:0000256" key="1">
    <source>
        <dbReference type="ARBA" id="ARBA00008791"/>
    </source>
</evidence>
<accession>A0A4Z0M9G0</accession>
<dbReference type="CDD" id="cd00293">
    <property type="entry name" value="USP-like"/>
    <property type="match status" value="2"/>
</dbReference>
<dbReference type="EMBL" id="SRLE01000001">
    <property type="protein sequence ID" value="TGD76124.1"/>
    <property type="molecule type" value="Genomic_DNA"/>
</dbReference>